<dbReference type="InterPro" id="IPR036378">
    <property type="entry name" value="FAS1_dom_sf"/>
</dbReference>
<organism evidence="3 4">
    <name type="scientific">Lysobacter hankyongensis</name>
    <dbReference type="NCBI Taxonomy" id="1176535"/>
    <lineage>
        <taxon>Bacteria</taxon>
        <taxon>Pseudomonadati</taxon>
        <taxon>Pseudomonadota</taxon>
        <taxon>Gammaproteobacteria</taxon>
        <taxon>Lysobacterales</taxon>
        <taxon>Lysobacteraceae</taxon>
        <taxon>Lysobacter</taxon>
    </lineage>
</organism>
<dbReference type="Pfam" id="PF02469">
    <property type="entry name" value="Fasciclin"/>
    <property type="match status" value="1"/>
</dbReference>
<proteinExistence type="predicted"/>
<evidence type="ECO:0000256" key="1">
    <source>
        <dbReference type="SAM" id="MobiDB-lite"/>
    </source>
</evidence>
<dbReference type="PANTHER" id="PTHR10900:SF77">
    <property type="entry name" value="FI19380P1"/>
    <property type="match status" value="1"/>
</dbReference>
<comment type="caution">
    <text evidence="3">The sequence shown here is derived from an EMBL/GenBank/DDBJ whole genome shotgun (WGS) entry which is preliminary data.</text>
</comment>
<dbReference type="RefSeq" id="WP_345302090.1">
    <property type="nucleotide sequence ID" value="NZ_BAABJE010000002.1"/>
</dbReference>
<feature type="domain" description="FAS1" evidence="2">
    <location>
        <begin position="34"/>
        <end position="166"/>
    </location>
</feature>
<sequence length="173" mass="17871">MNTQNKTSIITGAGTAPSAHQDIKQDAAPAATQNRNLLDTAAGQGSYNTFAKAVEQAGLAETLRGPGPFTVFAPTDAAFAKLPAGKLDSLMKPENKAELASVLKYHVLTGRKSAADIGKWDSARTMHGQSAPIKLTDGKFSIDGAQVTDSDLGSSNGVIHGIDKVNLPTAAVV</sequence>
<dbReference type="SMART" id="SM00554">
    <property type="entry name" value="FAS1"/>
    <property type="match status" value="1"/>
</dbReference>
<dbReference type="Gene3D" id="2.30.180.10">
    <property type="entry name" value="FAS1 domain"/>
    <property type="match status" value="1"/>
</dbReference>
<dbReference type="SUPFAM" id="SSF82153">
    <property type="entry name" value="FAS1 domain"/>
    <property type="match status" value="1"/>
</dbReference>
<accession>A0ABP9AUW0</accession>
<feature type="region of interest" description="Disordered" evidence="1">
    <location>
        <begin position="1"/>
        <end position="30"/>
    </location>
</feature>
<dbReference type="EMBL" id="BAABJE010000002">
    <property type="protein sequence ID" value="GAA4786302.1"/>
    <property type="molecule type" value="Genomic_DNA"/>
</dbReference>
<gene>
    <name evidence="3" type="ORF">GCM10023307_08820</name>
</gene>
<dbReference type="Proteomes" id="UP001499959">
    <property type="component" value="Unassembled WGS sequence"/>
</dbReference>
<evidence type="ECO:0000313" key="3">
    <source>
        <dbReference type="EMBL" id="GAA4786302.1"/>
    </source>
</evidence>
<name>A0ABP9AUW0_9GAMM</name>
<dbReference type="PROSITE" id="PS50213">
    <property type="entry name" value="FAS1"/>
    <property type="match status" value="1"/>
</dbReference>
<keyword evidence="4" id="KW-1185">Reference proteome</keyword>
<dbReference type="InterPro" id="IPR000782">
    <property type="entry name" value="FAS1_domain"/>
</dbReference>
<reference evidence="4" key="1">
    <citation type="journal article" date="2019" name="Int. J. Syst. Evol. Microbiol.">
        <title>The Global Catalogue of Microorganisms (GCM) 10K type strain sequencing project: providing services to taxonomists for standard genome sequencing and annotation.</title>
        <authorList>
            <consortium name="The Broad Institute Genomics Platform"/>
            <consortium name="The Broad Institute Genome Sequencing Center for Infectious Disease"/>
            <person name="Wu L."/>
            <person name="Ma J."/>
        </authorList>
    </citation>
    <scope>NUCLEOTIDE SEQUENCE [LARGE SCALE GENOMIC DNA]</scope>
    <source>
        <strain evidence="4">JCM 18204</strain>
    </source>
</reference>
<protein>
    <submittedName>
        <fullName evidence="3">Fasciclin domain-containing protein</fullName>
    </submittedName>
</protein>
<feature type="compositionally biased region" description="Polar residues" evidence="1">
    <location>
        <begin position="1"/>
        <end position="10"/>
    </location>
</feature>
<dbReference type="InterPro" id="IPR050904">
    <property type="entry name" value="Adhesion/Biosynth-related"/>
</dbReference>
<dbReference type="PANTHER" id="PTHR10900">
    <property type="entry name" value="PERIOSTIN-RELATED"/>
    <property type="match status" value="1"/>
</dbReference>
<evidence type="ECO:0000313" key="4">
    <source>
        <dbReference type="Proteomes" id="UP001499959"/>
    </source>
</evidence>
<evidence type="ECO:0000259" key="2">
    <source>
        <dbReference type="PROSITE" id="PS50213"/>
    </source>
</evidence>